<keyword evidence="2" id="KW-1185">Reference proteome</keyword>
<dbReference type="WBParaSite" id="ACRNAN_scaffold2430.g16405.t1">
    <property type="protein sequence ID" value="ACRNAN_scaffold2430.g16405.t1"/>
    <property type="gene ID" value="ACRNAN_scaffold2430.g16405"/>
</dbReference>
<dbReference type="Proteomes" id="UP000887540">
    <property type="component" value="Unplaced"/>
</dbReference>
<accession>A0A914DGR1</accession>
<evidence type="ECO:0000313" key="2">
    <source>
        <dbReference type="Proteomes" id="UP000887540"/>
    </source>
</evidence>
<organism evidence="2 3">
    <name type="scientific">Acrobeloides nanus</name>
    <dbReference type="NCBI Taxonomy" id="290746"/>
    <lineage>
        <taxon>Eukaryota</taxon>
        <taxon>Metazoa</taxon>
        <taxon>Ecdysozoa</taxon>
        <taxon>Nematoda</taxon>
        <taxon>Chromadorea</taxon>
        <taxon>Rhabditida</taxon>
        <taxon>Tylenchina</taxon>
        <taxon>Cephalobomorpha</taxon>
        <taxon>Cephaloboidea</taxon>
        <taxon>Cephalobidae</taxon>
        <taxon>Acrobeloides</taxon>
    </lineage>
</organism>
<feature type="compositionally biased region" description="Gly residues" evidence="1">
    <location>
        <begin position="92"/>
        <end position="119"/>
    </location>
</feature>
<reference evidence="3" key="1">
    <citation type="submission" date="2022-11" db="UniProtKB">
        <authorList>
            <consortium name="WormBaseParasite"/>
        </authorList>
    </citation>
    <scope>IDENTIFICATION</scope>
</reference>
<feature type="region of interest" description="Disordered" evidence="1">
    <location>
        <begin position="1"/>
        <end position="119"/>
    </location>
</feature>
<proteinExistence type="predicted"/>
<evidence type="ECO:0000313" key="3">
    <source>
        <dbReference type="WBParaSite" id="ACRNAN_scaffold2430.g16405.t1"/>
    </source>
</evidence>
<name>A0A914DGR1_9BILA</name>
<evidence type="ECO:0000256" key="1">
    <source>
        <dbReference type="SAM" id="MobiDB-lite"/>
    </source>
</evidence>
<feature type="compositionally biased region" description="Basic and acidic residues" evidence="1">
    <location>
        <begin position="35"/>
        <end position="49"/>
    </location>
</feature>
<protein>
    <submittedName>
        <fullName evidence="3">Uncharacterized protein</fullName>
    </submittedName>
</protein>
<sequence>MGCGTSSAGVNPADDAGPNEGPPPDAGVTNNANKPPEEHNSNKNLKPPEDTGGDNTQDHQAHAQHHDASHQNVVSGGGIETANNQTVTSNDAGGGGASGDTGGGGASGNTGGGGGVSHD</sequence>
<dbReference type="AlphaFoldDB" id="A0A914DGR1"/>
<feature type="compositionally biased region" description="Basic and acidic residues" evidence="1">
    <location>
        <begin position="56"/>
        <end position="69"/>
    </location>
</feature>